<organism evidence="5">
    <name type="scientific">Amphimedon queenslandica</name>
    <name type="common">Sponge</name>
    <dbReference type="NCBI Taxonomy" id="400682"/>
    <lineage>
        <taxon>Eukaryota</taxon>
        <taxon>Metazoa</taxon>
        <taxon>Porifera</taxon>
        <taxon>Demospongiae</taxon>
        <taxon>Heteroscleromorpha</taxon>
        <taxon>Haplosclerida</taxon>
        <taxon>Niphatidae</taxon>
        <taxon>Amphimedon</taxon>
    </lineage>
</organism>
<dbReference type="GO" id="GO:0010508">
    <property type="term" value="P:positive regulation of autophagy"/>
    <property type="evidence" value="ECO:0007669"/>
    <property type="project" value="TreeGrafter"/>
</dbReference>
<dbReference type="GO" id="GO:1904240">
    <property type="term" value="P:negative regulation of VCP-NPL4-UFD1 AAA ATPase complex assembly"/>
    <property type="evidence" value="ECO:0007669"/>
    <property type="project" value="TreeGrafter"/>
</dbReference>
<dbReference type="KEGG" id="aqu:109583764"/>
<feature type="region of interest" description="Disordered" evidence="4">
    <location>
        <begin position="1"/>
        <end position="78"/>
    </location>
</feature>
<evidence type="ECO:0000256" key="3">
    <source>
        <dbReference type="ARBA" id="ARBA00023288"/>
    </source>
</evidence>
<reference evidence="5" key="2">
    <citation type="submission" date="2017-05" db="UniProtKB">
        <authorList>
            <consortium name="EnsemblMetazoa"/>
        </authorList>
    </citation>
    <scope>IDENTIFICATION</scope>
</reference>
<evidence type="ECO:0000256" key="4">
    <source>
        <dbReference type="SAM" id="MobiDB-lite"/>
    </source>
</evidence>
<gene>
    <name evidence="5" type="primary">109583764</name>
</gene>
<reference evidence="6" key="1">
    <citation type="journal article" date="2010" name="Nature">
        <title>The Amphimedon queenslandica genome and the evolution of animal complexity.</title>
        <authorList>
            <person name="Srivastava M."/>
            <person name="Simakov O."/>
            <person name="Chapman J."/>
            <person name="Fahey B."/>
            <person name="Gauthier M.E."/>
            <person name="Mitros T."/>
            <person name="Richards G.S."/>
            <person name="Conaco C."/>
            <person name="Dacre M."/>
            <person name="Hellsten U."/>
            <person name="Larroux C."/>
            <person name="Putnam N.H."/>
            <person name="Stanke M."/>
            <person name="Adamska M."/>
            <person name="Darling A."/>
            <person name="Degnan S.M."/>
            <person name="Oakley T.H."/>
            <person name="Plachetzki D.C."/>
            <person name="Zhai Y."/>
            <person name="Adamski M."/>
            <person name="Calcino A."/>
            <person name="Cummins S.F."/>
            <person name="Goodstein D.M."/>
            <person name="Harris C."/>
            <person name="Jackson D.J."/>
            <person name="Leys S.P."/>
            <person name="Shu S."/>
            <person name="Woodcroft B.J."/>
            <person name="Vervoort M."/>
            <person name="Kosik K.S."/>
            <person name="Manning G."/>
            <person name="Degnan B.M."/>
            <person name="Rokhsar D.S."/>
        </authorList>
    </citation>
    <scope>NUCLEOTIDE SEQUENCE [LARGE SCALE GENOMIC DNA]</scope>
</reference>
<dbReference type="EnsemblMetazoa" id="XM_019999213.1">
    <property type="protein sequence ID" value="XP_019854772.1"/>
    <property type="gene ID" value="LOC109583764"/>
</dbReference>
<dbReference type="InterPro" id="IPR055366">
    <property type="entry name" value="SVIP_metazoa"/>
</dbReference>
<evidence type="ECO:0000256" key="1">
    <source>
        <dbReference type="ARBA" id="ARBA00022707"/>
    </source>
</evidence>
<evidence type="ECO:0000313" key="6">
    <source>
        <dbReference type="Proteomes" id="UP000007879"/>
    </source>
</evidence>
<dbReference type="Pfam" id="PF15811">
    <property type="entry name" value="SVIP"/>
    <property type="match status" value="1"/>
</dbReference>
<sequence length="78" mass="8917">MGNCFGFEADEPPQEDLEARRERQAEAAMKRQKENESKGIKNPELLRAKQERREETERRAEATNRQQGSGGGLKWTVG</sequence>
<dbReference type="STRING" id="400682.A0A1X7UDU5"/>
<dbReference type="Proteomes" id="UP000007879">
    <property type="component" value="Unassembled WGS sequence"/>
</dbReference>
<keyword evidence="2" id="KW-0564">Palmitate</keyword>
<evidence type="ECO:0000256" key="2">
    <source>
        <dbReference type="ARBA" id="ARBA00023139"/>
    </source>
</evidence>
<evidence type="ECO:0000313" key="5">
    <source>
        <dbReference type="EnsemblMetazoa" id="Aqu2.1.26124_001"/>
    </source>
</evidence>
<evidence type="ECO:0008006" key="7">
    <source>
        <dbReference type="Google" id="ProtNLM"/>
    </source>
</evidence>
<dbReference type="PANTHER" id="PTHR35269">
    <property type="entry name" value="SMALL VCP/P97-INTERACTING PROTEIN"/>
    <property type="match status" value="1"/>
</dbReference>
<feature type="compositionally biased region" description="Basic and acidic residues" evidence="4">
    <location>
        <begin position="17"/>
        <end position="62"/>
    </location>
</feature>
<dbReference type="AlphaFoldDB" id="A0A1X7UDU5"/>
<dbReference type="GO" id="GO:0005789">
    <property type="term" value="C:endoplasmic reticulum membrane"/>
    <property type="evidence" value="ECO:0007669"/>
    <property type="project" value="TreeGrafter"/>
</dbReference>
<dbReference type="OMA" id="GMCLPCF"/>
<feature type="compositionally biased region" description="Gly residues" evidence="4">
    <location>
        <begin position="68"/>
        <end position="78"/>
    </location>
</feature>
<keyword evidence="1" id="KW-0519">Myristate</keyword>
<proteinExistence type="predicted"/>
<protein>
    <recommendedName>
        <fullName evidence="7">Small VCP/p97-interacting protein</fullName>
    </recommendedName>
</protein>
<dbReference type="PANTHER" id="PTHR35269:SF1">
    <property type="entry name" value="SMALL VCP_P97-INTERACTING PROTEIN"/>
    <property type="match status" value="1"/>
</dbReference>
<dbReference type="InParanoid" id="A0A1X7UDU5"/>
<dbReference type="EnsemblMetazoa" id="Aqu2.1.26124_001">
    <property type="protein sequence ID" value="Aqu2.1.26124_001"/>
    <property type="gene ID" value="Aqu2.1.26124"/>
</dbReference>
<accession>A0A1X7UDU5</accession>
<keyword evidence="3" id="KW-0449">Lipoprotein</keyword>
<dbReference type="GO" id="GO:1904293">
    <property type="term" value="P:negative regulation of ERAD pathway"/>
    <property type="evidence" value="ECO:0007669"/>
    <property type="project" value="TreeGrafter"/>
</dbReference>
<dbReference type="GO" id="GO:1904153">
    <property type="term" value="P:negative regulation of retrograde protein transport, ER to cytosol"/>
    <property type="evidence" value="ECO:0007669"/>
    <property type="project" value="TreeGrafter"/>
</dbReference>
<name>A0A1X7UDU5_AMPQE</name>
<dbReference type="InterPro" id="IPR031632">
    <property type="entry name" value="SVIP"/>
</dbReference>
<keyword evidence="6" id="KW-1185">Reference proteome</keyword>